<organism evidence="2 3">
    <name type="scientific">Isoptericola dokdonensis DS-3</name>
    <dbReference type="NCBI Taxonomy" id="1300344"/>
    <lineage>
        <taxon>Bacteria</taxon>
        <taxon>Bacillati</taxon>
        <taxon>Actinomycetota</taxon>
        <taxon>Actinomycetes</taxon>
        <taxon>Micrococcales</taxon>
        <taxon>Promicromonosporaceae</taxon>
        <taxon>Isoptericola</taxon>
    </lineage>
</organism>
<dbReference type="InterPro" id="IPR011042">
    <property type="entry name" value="6-blade_b-propeller_TolB-like"/>
</dbReference>
<dbReference type="PATRIC" id="fig|1300344.3.peg.2628"/>
<keyword evidence="1" id="KW-0732">Signal</keyword>
<dbReference type="Gene3D" id="2.120.10.30">
    <property type="entry name" value="TolB, C-terminal domain"/>
    <property type="match status" value="1"/>
</dbReference>
<dbReference type="EMBL" id="CP014209">
    <property type="protein sequence ID" value="ANC32145.1"/>
    <property type="molecule type" value="Genomic_DNA"/>
</dbReference>
<feature type="chain" id="PRO_5007822871" description="ScyD/ScyE family protein" evidence="1">
    <location>
        <begin position="25"/>
        <end position="368"/>
    </location>
</feature>
<gene>
    <name evidence="2" type="ORF">I598_2615</name>
</gene>
<sequence>MRRPLSVLAATTAALVLAVTPATAHGSRDPRPPSSETIAAGLLTPLSLAVGPKGTTFVSQNFGGMLSSVARDGTVGVVHTSAGGEEVGALSYDDGVVTFAETGPATVLKKIRVDRRGAPLGTARTVADLGAYEATKNPDAKALYGFRTLPRSCAAQFPEDFPAKYTGIVESHPYATATHRSTTYVADAAGNTILSVDRRGKVRTVAVLPAQPVKVTAEALAGLGLPACAAGYKYWFEPVPTDVEVGPSGLLYVSLLPGGPEDDSLGARGSVVVVSPWSGRSRTVVDDLLSPTGIAVDRSGTIYVAQLFGGEISKTGRHHDSTFVSVPLPGALELDGKGLLATVNVLPGEGAPPDGQLVRYSLGGHRHH</sequence>
<accession>A0A161I2X0</accession>
<evidence type="ECO:0000313" key="3">
    <source>
        <dbReference type="Proteomes" id="UP000076794"/>
    </source>
</evidence>
<name>A0A161I2X0_9MICO</name>
<proteinExistence type="predicted"/>
<protein>
    <recommendedName>
        <fullName evidence="4">ScyD/ScyE family protein</fullName>
    </recommendedName>
</protein>
<evidence type="ECO:0008006" key="4">
    <source>
        <dbReference type="Google" id="ProtNLM"/>
    </source>
</evidence>
<dbReference type="Proteomes" id="UP000076794">
    <property type="component" value="Chromosome"/>
</dbReference>
<keyword evidence="3" id="KW-1185">Reference proteome</keyword>
<evidence type="ECO:0000256" key="1">
    <source>
        <dbReference type="SAM" id="SignalP"/>
    </source>
</evidence>
<dbReference type="STRING" id="1300344.I598_2615"/>
<dbReference type="SUPFAM" id="SSF101898">
    <property type="entry name" value="NHL repeat"/>
    <property type="match status" value="1"/>
</dbReference>
<dbReference type="RefSeq" id="WP_068203319.1">
    <property type="nucleotide sequence ID" value="NZ_CP014209.1"/>
</dbReference>
<feature type="signal peptide" evidence="1">
    <location>
        <begin position="1"/>
        <end position="24"/>
    </location>
</feature>
<reference evidence="2 3" key="1">
    <citation type="submission" date="2016-01" db="EMBL/GenBank/DDBJ databases">
        <title>Complete genome sequence of a soil Actinobacterium, Isoptericola dokdonensis DS-3.</title>
        <authorList>
            <person name="Kwon S.-K."/>
            <person name="Kim J.F."/>
        </authorList>
    </citation>
    <scope>NUCLEOTIDE SEQUENCE [LARGE SCALE GENOMIC DNA]</scope>
    <source>
        <strain evidence="2 3">DS-3</strain>
    </source>
</reference>
<evidence type="ECO:0000313" key="2">
    <source>
        <dbReference type="EMBL" id="ANC32145.1"/>
    </source>
</evidence>
<dbReference type="NCBIfam" id="NF033206">
    <property type="entry name" value="ScyE_fam"/>
    <property type="match status" value="1"/>
</dbReference>
<dbReference type="AlphaFoldDB" id="A0A161I2X0"/>
<dbReference type="InterPro" id="IPR048031">
    <property type="entry name" value="ScyD/ScyE-like"/>
</dbReference>
<dbReference type="KEGG" id="ido:I598_2615"/>